<feature type="domain" description="S-adenosylmethionine-dependent methyltransferase" evidence="5">
    <location>
        <begin position="57"/>
        <end position="192"/>
    </location>
</feature>
<dbReference type="Proteomes" id="UP000886743">
    <property type="component" value="Unassembled WGS sequence"/>
</dbReference>
<keyword evidence="4" id="KW-0472">Membrane</keyword>
<reference evidence="6" key="1">
    <citation type="submission" date="2020-10" db="EMBL/GenBank/DDBJ databases">
        <authorList>
            <person name="Gilroy R."/>
        </authorList>
    </citation>
    <scope>NUCLEOTIDE SEQUENCE</scope>
    <source>
        <strain evidence="6">4920</strain>
    </source>
</reference>
<dbReference type="Gene3D" id="2.60.40.1180">
    <property type="entry name" value="Golgi alpha-mannosidase II"/>
    <property type="match status" value="1"/>
</dbReference>
<dbReference type="SUPFAM" id="SSF53335">
    <property type="entry name" value="S-adenosyl-L-methionine-dependent methyltransferases"/>
    <property type="match status" value="1"/>
</dbReference>
<dbReference type="PANTHER" id="PTHR43042">
    <property type="entry name" value="SAM-DEPENDENT METHYLTRANSFERASE"/>
    <property type="match status" value="1"/>
</dbReference>
<keyword evidence="2" id="KW-0808">Transferase</keyword>
<organism evidence="6 7">
    <name type="scientific">Candidatus Aphodoplasma excrementigallinarum</name>
    <dbReference type="NCBI Taxonomy" id="2840673"/>
    <lineage>
        <taxon>Bacteria</taxon>
        <taxon>Bacillati</taxon>
        <taxon>Bacillota</taxon>
        <taxon>Clostridia</taxon>
        <taxon>Eubacteriales</taxon>
        <taxon>Candidatus Aphodoplasma</taxon>
    </lineage>
</organism>
<keyword evidence="4" id="KW-1133">Transmembrane helix</keyword>
<dbReference type="InterPro" id="IPR013780">
    <property type="entry name" value="Glyco_hydro_b"/>
</dbReference>
<dbReference type="InterPro" id="IPR029063">
    <property type="entry name" value="SAM-dependent_MTases_sf"/>
</dbReference>
<evidence type="ECO:0000313" key="6">
    <source>
        <dbReference type="EMBL" id="HIV02741.1"/>
    </source>
</evidence>
<keyword evidence="1 6" id="KW-0489">Methyltransferase</keyword>
<feature type="non-terminal residue" evidence="6">
    <location>
        <position position="1"/>
    </location>
</feature>
<keyword evidence="3" id="KW-0949">S-adenosyl-L-methionine</keyword>
<evidence type="ECO:0000256" key="4">
    <source>
        <dbReference type="SAM" id="Phobius"/>
    </source>
</evidence>
<dbReference type="PANTHER" id="PTHR43042:SF2">
    <property type="entry name" value="SAM-DEPENDENT METHYLTRANSFERASE"/>
    <property type="match status" value="1"/>
</dbReference>
<dbReference type="CDD" id="cd02440">
    <property type="entry name" value="AdoMet_MTases"/>
    <property type="match status" value="1"/>
</dbReference>
<accession>A0A9D1T0I5</accession>
<dbReference type="Gene3D" id="3.40.50.150">
    <property type="entry name" value="Vaccinia Virus protein VP39"/>
    <property type="match status" value="1"/>
</dbReference>
<evidence type="ECO:0000256" key="3">
    <source>
        <dbReference type="ARBA" id="ARBA00022691"/>
    </source>
</evidence>
<proteinExistence type="predicted"/>
<gene>
    <name evidence="6" type="ORF">IAC74_04140</name>
</gene>
<comment type="caution">
    <text evidence="6">The sequence shown here is derived from an EMBL/GenBank/DDBJ whole genome shotgun (WGS) entry which is preliminary data.</text>
</comment>
<evidence type="ECO:0000256" key="2">
    <source>
        <dbReference type="ARBA" id="ARBA00022679"/>
    </source>
</evidence>
<dbReference type="Pfam" id="PF10672">
    <property type="entry name" value="Methyltrans_SAM"/>
    <property type="match status" value="1"/>
</dbReference>
<dbReference type="GO" id="GO:0008168">
    <property type="term" value="F:methyltransferase activity"/>
    <property type="evidence" value="ECO:0007669"/>
    <property type="project" value="UniProtKB-KW"/>
</dbReference>
<evidence type="ECO:0000259" key="5">
    <source>
        <dbReference type="Pfam" id="PF10672"/>
    </source>
</evidence>
<dbReference type="GO" id="GO:0032259">
    <property type="term" value="P:methylation"/>
    <property type="evidence" value="ECO:0007669"/>
    <property type="project" value="UniProtKB-KW"/>
</dbReference>
<name>A0A9D1T0I5_9FIRM</name>
<feature type="transmembrane region" description="Helical" evidence="4">
    <location>
        <begin position="220"/>
        <end position="240"/>
    </location>
</feature>
<sequence>DYELIDSASGEKLERWGNHILRRPDPTAVWTDKSSPLWDKAAAVYHRSNKGGGSWEFRGRLPERWTVGFEGMTFHIKPMNFKHTGLFPEQAANWVWFRELIKQADRPVRVLNLFAYTGGATVAALSAGAAVTHVDAAKGMVSWAKENVNSSGYKDADIRYIVDDVLKFVAREQRRGKTYDAVIMDPPSYGRGPSGEVWKIENELYPLVCECMKILSGNPLFFLINSYTTGLSASVLYNILSLTVKRRYGGVIEADELGIPMRAKPGLCLPCGISGRWQAKL</sequence>
<dbReference type="EMBL" id="DVOF01000121">
    <property type="protein sequence ID" value="HIV02741.1"/>
    <property type="molecule type" value="Genomic_DNA"/>
</dbReference>
<protein>
    <submittedName>
        <fullName evidence="6">Class I SAM-dependent methyltransferase</fullName>
    </submittedName>
</protein>
<keyword evidence="4" id="KW-0812">Transmembrane</keyword>
<dbReference type="AlphaFoldDB" id="A0A9D1T0I5"/>
<dbReference type="InterPro" id="IPR019614">
    <property type="entry name" value="SAM-dep_methyl-trfase"/>
</dbReference>
<reference evidence="6" key="2">
    <citation type="journal article" date="2021" name="PeerJ">
        <title>Extensive microbial diversity within the chicken gut microbiome revealed by metagenomics and culture.</title>
        <authorList>
            <person name="Gilroy R."/>
            <person name="Ravi A."/>
            <person name="Getino M."/>
            <person name="Pursley I."/>
            <person name="Horton D.L."/>
            <person name="Alikhan N.F."/>
            <person name="Baker D."/>
            <person name="Gharbi K."/>
            <person name="Hall N."/>
            <person name="Watson M."/>
            <person name="Adriaenssens E.M."/>
            <person name="Foster-Nyarko E."/>
            <person name="Jarju S."/>
            <person name="Secka A."/>
            <person name="Antonio M."/>
            <person name="Oren A."/>
            <person name="Chaudhuri R.R."/>
            <person name="La Ragione R."/>
            <person name="Hildebrand F."/>
            <person name="Pallen M.J."/>
        </authorList>
    </citation>
    <scope>NUCLEOTIDE SEQUENCE</scope>
    <source>
        <strain evidence="6">4920</strain>
    </source>
</reference>
<evidence type="ECO:0000256" key="1">
    <source>
        <dbReference type="ARBA" id="ARBA00022603"/>
    </source>
</evidence>
<evidence type="ECO:0000313" key="7">
    <source>
        <dbReference type="Proteomes" id="UP000886743"/>
    </source>
</evidence>